<dbReference type="PANTHER" id="PTHR43540">
    <property type="entry name" value="PEROXYUREIDOACRYLATE/UREIDOACRYLATE AMIDOHYDROLASE-RELATED"/>
    <property type="match status" value="1"/>
</dbReference>
<keyword evidence="2" id="KW-1133">Transmembrane helix</keyword>
<dbReference type="GO" id="GO:0016787">
    <property type="term" value="F:hydrolase activity"/>
    <property type="evidence" value="ECO:0007669"/>
    <property type="project" value="UniProtKB-KW"/>
</dbReference>
<reference evidence="4" key="1">
    <citation type="submission" date="2023-03" db="EMBL/GenBank/DDBJ databases">
        <title>Edaphobacter sp.</title>
        <authorList>
            <person name="Huber K.J."/>
            <person name="Papendorf J."/>
            <person name="Pilke C."/>
            <person name="Bunk B."/>
            <person name="Sproeer C."/>
            <person name="Pester M."/>
        </authorList>
    </citation>
    <scope>NUCLEOTIDE SEQUENCE</scope>
    <source>
        <strain evidence="4">DSM 110680</strain>
    </source>
</reference>
<gene>
    <name evidence="4" type="ORF">P8935_07380</name>
</gene>
<dbReference type="InterPro" id="IPR050272">
    <property type="entry name" value="Isochorismatase-like_hydrls"/>
</dbReference>
<name>A0AAU7DLV6_9BACT</name>
<dbReference type="PANTHER" id="PTHR43540:SF1">
    <property type="entry name" value="ISOCHORISMATASE HYDROLASE"/>
    <property type="match status" value="1"/>
</dbReference>
<organism evidence="4">
    <name type="scientific">Telmatobacter sp. DSM 110680</name>
    <dbReference type="NCBI Taxonomy" id="3036704"/>
    <lineage>
        <taxon>Bacteria</taxon>
        <taxon>Pseudomonadati</taxon>
        <taxon>Acidobacteriota</taxon>
        <taxon>Terriglobia</taxon>
        <taxon>Terriglobales</taxon>
        <taxon>Acidobacteriaceae</taxon>
        <taxon>Telmatobacter</taxon>
    </lineage>
</organism>
<dbReference type="AlphaFoldDB" id="A0AAU7DLV6"/>
<dbReference type="EMBL" id="CP121196">
    <property type="protein sequence ID" value="XBH19132.1"/>
    <property type="molecule type" value="Genomic_DNA"/>
</dbReference>
<dbReference type="Pfam" id="PF00857">
    <property type="entry name" value="Isochorismatase"/>
    <property type="match status" value="1"/>
</dbReference>
<feature type="domain" description="Isochorismatase-like" evidence="3">
    <location>
        <begin position="11"/>
        <end position="189"/>
    </location>
</feature>
<evidence type="ECO:0000313" key="4">
    <source>
        <dbReference type="EMBL" id="XBH19132.1"/>
    </source>
</evidence>
<evidence type="ECO:0000256" key="1">
    <source>
        <dbReference type="ARBA" id="ARBA00022801"/>
    </source>
</evidence>
<keyword evidence="2" id="KW-0472">Membrane</keyword>
<proteinExistence type="predicted"/>
<evidence type="ECO:0000259" key="3">
    <source>
        <dbReference type="Pfam" id="PF00857"/>
    </source>
</evidence>
<dbReference type="EC" id="3.-.-.-" evidence="4"/>
<dbReference type="Gene3D" id="3.40.50.850">
    <property type="entry name" value="Isochorismatase-like"/>
    <property type="match status" value="1"/>
</dbReference>
<dbReference type="CDD" id="cd00431">
    <property type="entry name" value="cysteine_hydrolases"/>
    <property type="match status" value="1"/>
</dbReference>
<dbReference type="InterPro" id="IPR000868">
    <property type="entry name" value="Isochorismatase-like_dom"/>
</dbReference>
<dbReference type="InterPro" id="IPR036380">
    <property type="entry name" value="Isochorismatase-like_sf"/>
</dbReference>
<sequence>MAHLKIEASRTALLSMDLQASVVKIYTKDEPEFLYRVRSALSAARNNNIRVIHVRVGFRPGLPEVDTRNQLIGAIKNSPQWQQIFQGPAGAIHGDVAPNDDEVVITKHRIGAFAGTELDMILRANRIDTLILLGIATSGVVLSTLLHASDADYNLFVLRDCCADLDAELRACLTERFFPQRATVITADELVKALQSTSV</sequence>
<keyword evidence="1 4" id="KW-0378">Hydrolase</keyword>
<accession>A0AAU7DLV6</accession>
<protein>
    <submittedName>
        <fullName evidence="4">Cysteine hydrolase</fullName>
        <ecNumber evidence="4">3.-.-.-</ecNumber>
    </submittedName>
</protein>
<dbReference type="RefSeq" id="WP_348264347.1">
    <property type="nucleotide sequence ID" value="NZ_CP121196.1"/>
</dbReference>
<keyword evidence="2" id="KW-0812">Transmembrane</keyword>
<dbReference type="SUPFAM" id="SSF52499">
    <property type="entry name" value="Isochorismatase-like hydrolases"/>
    <property type="match status" value="1"/>
</dbReference>
<feature type="transmembrane region" description="Helical" evidence="2">
    <location>
        <begin position="130"/>
        <end position="148"/>
    </location>
</feature>
<evidence type="ECO:0000256" key="2">
    <source>
        <dbReference type="SAM" id="Phobius"/>
    </source>
</evidence>